<feature type="compositionally biased region" description="Basic and acidic residues" evidence="6">
    <location>
        <begin position="10"/>
        <end position="24"/>
    </location>
</feature>
<reference evidence="8 9" key="1">
    <citation type="journal article" date="2022" name="Nat. Ecol. Evol.">
        <title>A masculinizing supergene underlies an exaggerated male reproductive morph in a spider.</title>
        <authorList>
            <person name="Hendrickx F."/>
            <person name="De Corte Z."/>
            <person name="Sonet G."/>
            <person name="Van Belleghem S.M."/>
            <person name="Kostlbacher S."/>
            <person name="Vangestel C."/>
        </authorList>
    </citation>
    <scope>NUCLEOTIDE SEQUENCE [LARGE SCALE GENOMIC DNA]</scope>
    <source>
        <strain evidence="8">W744_W776</strain>
    </source>
</reference>
<dbReference type="SUPFAM" id="SSF103473">
    <property type="entry name" value="MFS general substrate transporter"/>
    <property type="match status" value="2"/>
</dbReference>
<feature type="region of interest" description="Disordered" evidence="6">
    <location>
        <begin position="456"/>
        <end position="495"/>
    </location>
</feature>
<evidence type="ECO:0000256" key="3">
    <source>
        <dbReference type="ARBA" id="ARBA00022692"/>
    </source>
</evidence>
<evidence type="ECO:0000256" key="1">
    <source>
        <dbReference type="ARBA" id="ARBA00004141"/>
    </source>
</evidence>
<dbReference type="AlphaFoldDB" id="A0AAV6VU97"/>
<feature type="transmembrane region" description="Helical" evidence="7">
    <location>
        <begin position="747"/>
        <end position="771"/>
    </location>
</feature>
<evidence type="ECO:0000256" key="7">
    <source>
        <dbReference type="SAM" id="Phobius"/>
    </source>
</evidence>
<evidence type="ECO:0008006" key="10">
    <source>
        <dbReference type="Google" id="ProtNLM"/>
    </source>
</evidence>
<proteinExistence type="predicted"/>
<feature type="transmembrane region" description="Helical" evidence="7">
    <location>
        <begin position="417"/>
        <end position="440"/>
    </location>
</feature>
<dbReference type="CDD" id="cd17313">
    <property type="entry name" value="MFS_SLC45_SUC"/>
    <property type="match status" value="1"/>
</dbReference>
<dbReference type="PANTHER" id="PTHR19432">
    <property type="entry name" value="SUGAR TRANSPORTER"/>
    <property type="match status" value="1"/>
</dbReference>
<keyword evidence="4 7" id="KW-1133">Transmembrane helix</keyword>
<evidence type="ECO:0000256" key="4">
    <source>
        <dbReference type="ARBA" id="ARBA00022989"/>
    </source>
</evidence>
<feature type="transmembrane region" description="Helical" evidence="7">
    <location>
        <begin position="175"/>
        <end position="199"/>
    </location>
</feature>
<accession>A0AAV6VU97</accession>
<dbReference type="GO" id="GO:0016020">
    <property type="term" value="C:membrane"/>
    <property type="evidence" value="ECO:0007669"/>
    <property type="project" value="UniProtKB-SubCell"/>
</dbReference>
<feature type="transmembrane region" description="Helical" evidence="7">
    <location>
        <begin position="560"/>
        <end position="580"/>
    </location>
</feature>
<feature type="transmembrane region" description="Helical" evidence="7">
    <location>
        <begin position="377"/>
        <end position="397"/>
    </location>
</feature>
<evidence type="ECO:0000256" key="6">
    <source>
        <dbReference type="SAM" id="MobiDB-lite"/>
    </source>
</evidence>
<sequence>MDNNSFSADFKAENEDKSEEDMHKTSPYVRTVVTLHNLRDRAKDAVDSLHEINFTDKVNDSWNKTQNAVKSKSRNFFTHPEDAKLNYVPQKFGYVFRDKSAWELVLLGGTVCGIEFCYAAETAFVTPILLGLGLNIKFVTMIWCLSPIIGLFLTPILGSMSDSCEASMGRRRPFIILYSIGILSGLILVSNGHLIGLALGDHDFLNVKQLSQINFTNNNNTAFNSGNLPESLKITKLESTTEKEVFKEPLSSYGAYLFRELNETINPEANAYFKNGNKLGKKENPLDFSTEDEVDAIFEAEANTANINESSTIPEFSTLVRRRRELPEANVKTSSEIQPWSIAFTVIGTIFLDFCSDACQSPSRTYMLDVSIPDDHAAGLSAFTLMAGLGGSVGYLMGAIQWEDTFLGHLLGSQVSVVFTIVTVIFVVCLLTTICSFPEIPLSVLRNPKMFEEYQEKMQPGSAQGLNGHELSDMNPKPRSNSYGSTEQNEGFENEPEVCSGKIEEVLPPKPELENQMAVAVQNGKSPVTEINVAAELNTSAQHPTLLDFLKSIVHMPRSLKILCVTNLFCWMSLVCYSLYFTDFVAECVFGGDPLAPEGSAEHNSYRDGVRFGCWGMSLYSLSCAIYSYFIEAIIKKIGAKPTYIGGQLVYSVGMVVMAVTRHKVAVILLSPTAGIMYATLFTMPYLLIAHYHCTNKFSESAECMNPVEPTIRGIGTDVAAVSSMVFLSQFVLSLSMGTIVEAVGSNVATVCAASLLSACGALCATQVLYLEV</sequence>
<feature type="region of interest" description="Disordered" evidence="6">
    <location>
        <begin position="1"/>
        <end position="24"/>
    </location>
</feature>
<comment type="caution">
    <text evidence="8">The sequence shown here is derived from an EMBL/GenBank/DDBJ whole genome shotgun (WGS) entry which is preliminary data.</text>
</comment>
<keyword evidence="3 7" id="KW-0812">Transmembrane</keyword>
<feature type="transmembrane region" description="Helical" evidence="7">
    <location>
        <begin position="104"/>
        <end position="130"/>
    </location>
</feature>
<comment type="subcellular location">
    <subcellularLocation>
        <location evidence="1">Membrane</location>
        <topology evidence="1">Multi-pass membrane protein</topology>
    </subcellularLocation>
</comment>
<keyword evidence="2" id="KW-0813">Transport</keyword>
<dbReference type="PANTHER" id="PTHR19432:SF35">
    <property type="entry name" value="SOLUTE CARRIER FAMILY 45 MEMBER 3 ISOFORM X1"/>
    <property type="match status" value="1"/>
</dbReference>
<dbReference type="GO" id="GO:0008506">
    <property type="term" value="F:sucrose:proton symporter activity"/>
    <property type="evidence" value="ECO:0007669"/>
    <property type="project" value="TreeGrafter"/>
</dbReference>
<keyword evidence="5 7" id="KW-0472">Membrane</keyword>
<evidence type="ECO:0000313" key="8">
    <source>
        <dbReference type="EMBL" id="KAG8200107.1"/>
    </source>
</evidence>
<feature type="transmembrane region" description="Helical" evidence="7">
    <location>
        <begin position="719"/>
        <end position="741"/>
    </location>
</feature>
<feature type="transmembrane region" description="Helical" evidence="7">
    <location>
        <begin position="337"/>
        <end position="356"/>
    </location>
</feature>
<dbReference type="Gene3D" id="1.20.1250.20">
    <property type="entry name" value="MFS general substrate transporter like domains"/>
    <property type="match status" value="1"/>
</dbReference>
<evidence type="ECO:0000313" key="9">
    <source>
        <dbReference type="Proteomes" id="UP000827092"/>
    </source>
</evidence>
<gene>
    <name evidence="8" type="ORF">JTE90_001960</name>
</gene>
<keyword evidence="9" id="KW-1185">Reference proteome</keyword>
<evidence type="ECO:0000256" key="2">
    <source>
        <dbReference type="ARBA" id="ARBA00022448"/>
    </source>
</evidence>
<organism evidence="8 9">
    <name type="scientific">Oedothorax gibbosus</name>
    <dbReference type="NCBI Taxonomy" id="931172"/>
    <lineage>
        <taxon>Eukaryota</taxon>
        <taxon>Metazoa</taxon>
        <taxon>Ecdysozoa</taxon>
        <taxon>Arthropoda</taxon>
        <taxon>Chelicerata</taxon>
        <taxon>Arachnida</taxon>
        <taxon>Araneae</taxon>
        <taxon>Araneomorphae</taxon>
        <taxon>Entelegynae</taxon>
        <taxon>Araneoidea</taxon>
        <taxon>Linyphiidae</taxon>
        <taxon>Erigoninae</taxon>
        <taxon>Oedothorax</taxon>
    </lineage>
</organism>
<dbReference type="InterPro" id="IPR036259">
    <property type="entry name" value="MFS_trans_sf"/>
</dbReference>
<name>A0AAV6VU97_9ARAC</name>
<dbReference type="EMBL" id="JAFNEN010000020">
    <property type="protein sequence ID" value="KAG8200107.1"/>
    <property type="molecule type" value="Genomic_DNA"/>
</dbReference>
<feature type="compositionally biased region" description="Polar residues" evidence="6">
    <location>
        <begin position="478"/>
        <end position="489"/>
    </location>
</feature>
<protein>
    <recommendedName>
        <fullName evidence="10">Proton-associated sugar transporter A</fullName>
    </recommendedName>
</protein>
<feature type="transmembrane region" description="Helical" evidence="7">
    <location>
        <begin position="610"/>
        <end position="631"/>
    </location>
</feature>
<feature type="transmembrane region" description="Helical" evidence="7">
    <location>
        <begin position="666"/>
        <end position="689"/>
    </location>
</feature>
<evidence type="ECO:0000256" key="5">
    <source>
        <dbReference type="ARBA" id="ARBA00023136"/>
    </source>
</evidence>
<dbReference type="Proteomes" id="UP000827092">
    <property type="component" value="Unassembled WGS sequence"/>
</dbReference>
<feature type="transmembrane region" description="Helical" evidence="7">
    <location>
        <begin position="136"/>
        <end position="154"/>
    </location>
</feature>